<reference evidence="3" key="1">
    <citation type="submission" date="2018-10" db="EMBL/GenBank/DDBJ databases">
        <title>Schaedlerella arabinophila gen. nov. sp. nov., isolated from the mouse intestinal tract and comparative analysis with the genome of the closely related altered Schaedler flora strain ASF502.</title>
        <authorList>
            <person name="Miyake S."/>
            <person name="Soh M."/>
            <person name="Seedorf H."/>
        </authorList>
    </citation>
    <scope>NUCLEOTIDE SEQUENCE [LARGE SCALE GENOMIC DNA]</scope>
    <source>
        <strain evidence="3">DSM 106076</strain>
    </source>
</reference>
<dbReference type="PANTHER" id="PTHR43249">
    <property type="entry name" value="UDP-N-ACETYL-2-AMINO-2-DEOXY-D-GLUCURONATE OXIDASE"/>
    <property type="match status" value="1"/>
</dbReference>
<sequence>MAKKRIGVIGIGEIGTTKHLTQLVKHSDEVEVVALCDILTERCEKANKDFGLKARIYTDYKEMCAAGDIDAVHVCTPNPLHCEMTICAFEHGKDVYCEKPLACTYADAQKMLEAQKKAGRKLTSGTQWRYNTAPMEMKRMYEAGEFGDVYYIRSSQLRPNRLPAYGVYTSKELNGGGVLMDGGPHSIDLPMWLTNNYDVASVRGVTFDKMKNFPEGNQLGPWDPDNFDVEDTAMAMITMKNGAMFYIETAWRTNMQQEAPGIICSVAGTLAGADMVGPGFEDSVRITKMVGGEMKTEITSPEAKYDMWEYDMTKWVECITKGTDPAVLPEQAAIVTRVIEAIYQSAATGETIVFE</sequence>
<protein>
    <submittedName>
        <fullName evidence="3">Gfo/Idh/MocA family oxidoreductase</fullName>
    </submittedName>
</protein>
<dbReference type="RefSeq" id="WP_125126246.1">
    <property type="nucleotide sequence ID" value="NZ_RHJS01000002.1"/>
</dbReference>
<evidence type="ECO:0000259" key="2">
    <source>
        <dbReference type="Pfam" id="PF22725"/>
    </source>
</evidence>
<accession>A0A426DCT1</accession>
<feature type="domain" description="GFO/IDH/MocA-like oxidoreductase" evidence="2">
    <location>
        <begin position="136"/>
        <end position="269"/>
    </location>
</feature>
<organism evidence="3 4">
    <name type="scientific">Schaedlerella arabinosiphila</name>
    <dbReference type="NCBI Taxonomy" id="2044587"/>
    <lineage>
        <taxon>Bacteria</taxon>
        <taxon>Bacillati</taxon>
        <taxon>Bacillota</taxon>
        <taxon>Clostridia</taxon>
        <taxon>Lachnospirales</taxon>
        <taxon>Lachnospiraceae</taxon>
        <taxon>Schaedlerella</taxon>
    </lineage>
</organism>
<evidence type="ECO:0000313" key="4">
    <source>
        <dbReference type="Proteomes" id="UP000274920"/>
    </source>
</evidence>
<dbReference type="Pfam" id="PF22725">
    <property type="entry name" value="GFO_IDH_MocA_C3"/>
    <property type="match status" value="1"/>
</dbReference>
<dbReference type="Gene3D" id="3.40.50.720">
    <property type="entry name" value="NAD(P)-binding Rossmann-like Domain"/>
    <property type="match status" value="1"/>
</dbReference>
<dbReference type="PANTHER" id="PTHR43249:SF1">
    <property type="entry name" value="D-GLUCOSIDE 3-DEHYDROGENASE"/>
    <property type="match status" value="1"/>
</dbReference>
<dbReference type="Proteomes" id="UP000274920">
    <property type="component" value="Unassembled WGS sequence"/>
</dbReference>
<dbReference type="GO" id="GO:0000166">
    <property type="term" value="F:nucleotide binding"/>
    <property type="evidence" value="ECO:0007669"/>
    <property type="project" value="InterPro"/>
</dbReference>
<proteinExistence type="predicted"/>
<dbReference type="InterPro" id="IPR000683">
    <property type="entry name" value="Gfo/Idh/MocA-like_OxRdtase_N"/>
</dbReference>
<dbReference type="InterPro" id="IPR055170">
    <property type="entry name" value="GFO_IDH_MocA-like_dom"/>
</dbReference>
<dbReference type="EMBL" id="RHJS01000002">
    <property type="protein sequence ID" value="RRK30413.1"/>
    <property type="molecule type" value="Genomic_DNA"/>
</dbReference>
<name>A0A426DCT1_9FIRM</name>
<comment type="caution">
    <text evidence="3">The sequence shown here is derived from an EMBL/GenBank/DDBJ whole genome shotgun (WGS) entry which is preliminary data.</text>
</comment>
<gene>
    <name evidence="3" type="ORF">EBB54_02720</name>
</gene>
<dbReference type="AlphaFoldDB" id="A0A426DCT1"/>
<feature type="domain" description="Gfo/Idh/MocA-like oxidoreductase N-terminal" evidence="1">
    <location>
        <begin position="5"/>
        <end position="125"/>
    </location>
</feature>
<evidence type="ECO:0000313" key="3">
    <source>
        <dbReference type="EMBL" id="RRK30413.1"/>
    </source>
</evidence>
<dbReference type="SUPFAM" id="SSF51735">
    <property type="entry name" value="NAD(P)-binding Rossmann-fold domains"/>
    <property type="match status" value="1"/>
</dbReference>
<dbReference type="Pfam" id="PF01408">
    <property type="entry name" value="GFO_IDH_MocA"/>
    <property type="match status" value="1"/>
</dbReference>
<dbReference type="InterPro" id="IPR036291">
    <property type="entry name" value="NAD(P)-bd_dom_sf"/>
</dbReference>
<dbReference type="InterPro" id="IPR052515">
    <property type="entry name" value="Gfo/Idh/MocA_Oxidoreductase"/>
</dbReference>
<dbReference type="Gene3D" id="3.30.360.10">
    <property type="entry name" value="Dihydrodipicolinate Reductase, domain 2"/>
    <property type="match status" value="1"/>
</dbReference>
<dbReference type="SUPFAM" id="SSF55347">
    <property type="entry name" value="Glyceraldehyde-3-phosphate dehydrogenase-like, C-terminal domain"/>
    <property type="match status" value="1"/>
</dbReference>
<keyword evidence="4" id="KW-1185">Reference proteome</keyword>
<evidence type="ECO:0000259" key="1">
    <source>
        <dbReference type="Pfam" id="PF01408"/>
    </source>
</evidence>